<reference evidence="1 2" key="1">
    <citation type="journal article" date="2018" name="New Phytol.">
        <title>Phylogenomics of Endogonaceae and evolution of mycorrhizas within Mucoromycota.</title>
        <authorList>
            <person name="Chang Y."/>
            <person name="Desiro A."/>
            <person name="Na H."/>
            <person name="Sandor L."/>
            <person name="Lipzen A."/>
            <person name="Clum A."/>
            <person name="Barry K."/>
            <person name="Grigoriev I.V."/>
            <person name="Martin F.M."/>
            <person name="Stajich J.E."/>
            <person name="Smith M.E."/>
            <person name="Bonito G."/>
            <person name="Spatafora J.W."/>
        </authorList>
    </citation>
    <scope>NUCLEOTIDE SEQUENCE [LARGE SCALE GENOMIC DNA]</scope>
    <source>
        <strain evidence="1 2">AD002</strain>
    </source>
</reference>
<keyword evidence="2" id="KW-1185">Reference proteome</keyword>
<name>A0A433QTD5_9FUNG</name>
<dbReference type="AlphaFoldDB" id="A0A433QTD5"/>
<dbReference type="Proteomes" id="UP000274822">
    <property type="component" value="Unassembled WGS sequence"/>
</dbReference>
<gene>
    <name evidence="1" type="ORF">BC938DRAFT_473485</name>
</gene>
<evidence type="ECO:0000313" key="1">
    <source>
        <dbReference type="EMBL" id="RUS33018.1"/>
    </source>
</evidence>
<sequence length="63" mass="7254">MPWVCDEKGRGMWGRRSKHYHIPSYCVRGNQTSTQIRVDQSHEVVMVFGCKIPEFATLDGSQI</sequence>
<protein>
    <submittedName>
        <fullName evidence="1">Uncharacterized protein</fullName>
    </submittedName>
</protein>
<proteinExistence type="predicted"/>
<organism evidence="1 2">
    <name type="scientific">Jimgerdemannia flammicorona</name>
    <dbReference type="NCBI Taxonomy" id="994334"/>
    <lineage>
        <taxon>Eukaryota</taxon>
        <taxon>Fungi</taxon>
        <taxon>Fungi incertae sedis</taxon>
        <taxon>Mucoromycota</taxon>
        <taxon>Mucoromycotina</taxon>
        <taxon>Endogonomycetes</taxon>
        <taxon>Endogonales</taxon>
        <taxon>Endogonaceae</taxon>
        <taxon>Jimgerdemannia</taxon>
    </lineage>
</organism>
<dbReference type="EMBL" id="RBNJ01001581">
    <property type="protein sequence ID" value="RUS33018.1"/>
    <property type="molecule type" value="Genomic_DNA"/>
</dbReference>
<accession>A0A433QTD5</accession>
<evidence type="ECO:0000313" key="2">
    <source>
        <dbReference type="Proteomes" id="UP000274822"/>
    </source>
</evidence>
<comment type="caution">
    <text evidence="1">The sequence shown here is derived from an EMBL/GenBank/DDBJ whole genome shotgun (WGS) entry which is preliminary data.</text>
</comment>